<dbReference type="OMA" id="RWSGMMS"/>
<evidence type="ECO:0000313" key="2">
    <source>
        <dbReference type="EMBL" id="KAF8392707.1"/>
    </source>
</evidence>
<proteinExistence type="predicted"/>
<keyword evidence="1" id="KW-0812">Transmembrane</keyword>
<name>A0A834YVX0_TETSI</name>
<dbReference type="PANTHER" id="PTHR33726:SF17">
    <property type="entry name" value="OS06G0620700 PROTEIN"/>
    <property type="match status" value="1"/>
</dbReference>
<dbReference type="Proteomes" id="UP000655225">
    <property type="component" value="Unassembled WGS sequence"/>
</dbReference>
<keyword evidence="1" id="KW-0472">Membrane</keyword>
<reference evidence="2 3" key="1">
    <citation type="submission" date="2020-04" db="EMBL/GenBank/DDBJ databases">
        <title>Plant Genome Project.</title>
        <authorList>
            <person name="Zhang R.-G."/>
        </authorList>
    </citation>
    <scope>NUCLEOTIDE SEQUENCE [LARGE SCALE GENOMIC DNA]</scope>
    <source>
        <strain evidence="2">YNK0</strain>
        <tissue evidence="2">Leaf</tissue>
    </source>
</reference>
<protein>
    <submittedName>
        <fullName evidence="2">Uncharacterized protein</fullName>
    </submittedName>
</protein>
<organism evidence="2 3">
    <name type="scientific">Tetracentron sinense</name>
    <name type="common">Spur-leaf</name>
    <dbReference type="NCBI Taxonomy" id="13715"/>
    <lineage>
        <taxon>Eukaryota</taxon>
        <taxon>Viridiplantae</taxon>
        <taxon>Streptophyta</taxon>
        <taxon>Embryophyta</taxon>
        <taxon>Tracheophyta</taxon>
        <taxon>Spermatophyta</taxon>
        <taxon>Magnoliopsida</taxon>
        <taxon>Trochodendrales</taxon>
        <taxon>Trochodendraceae</taxon>
        <taxon>Tetracentron</taxon>
    </lineage>
</organism>
<sequence>MRSRWSSLAFRLPEFDSSDLRMRWSSESLGWPGLGLTMVDNVLWSFVTVLESLALAAMLCSFFLFCGCTL</sequence>
<keyword evidence="1" id="KW-1133">Transmembrane helix</keyword>
<accession>A0A834YVX0</accession>
<dbReference type="EMBL" id="JABCRI010000016">
    <property type="protein sequence ID" value="KAF8392707.1"/>
    <property type="molecule type" value="Genomic_DNA"/>
</dbReference>
<evidence type="ECO:0000256" key="1">
    <source>
        <dbReference type="SAM" id="Phobius"/>
    </source>
</evidence>
<dbReference type="OrthoDB" id="911529at2759"/>
<feature type="transmembrane region" description="Helical" evidence="1">
    <location>
        <begin position="42"/>
        <end position="66"/>
    </location>
</feature>
<evidence type="ECO:0000313" key="3">
    <source>
        <dbReference type="Proteomes" id="UP000655225"/>
    </source>
</evidence>
<dbReference type="PANTHER" id="PTHR33726">
    <property type="entry name" value="TRANSMEMBRANE PROTEIN"/>
    <property type="match status" value="1"/>
</dbReference>
<dbReference type="AlphaFoldDB" id="A0A834YVX0"/>
<gene>
    <name evidence="2" type="ORF">HHK36_023056</name>
</gene>
<keyword evidence="3" id="KW-1185">Reference proteome</keyword>
<comment type="caution">
    <text evidence="2">The sequence shown here is derived from an EMBL/GenBank/DDBJ whole genome shotgun (WGS) entry which is preliminary data.</text>
</comment>